<sequence length="219" mass="23999">MCQQDQSIISGYAALILSPMTSQKGKSPEKLDVEDEEERLARLQNTLEKLNTNALPTVEPGSSQRPNLEAIWNHSASATAEVDESSLQQLLQRVQAFLPRMEASNTELAQMVAADPRSVDIENVDGDREVIQMKLGLGLFEERNGTETSSEDSSSDPDSDSDTDTMSSVSESSDNSTSSSSDDSDESESEASHHSRPIRPLPRRARPEIEVISETTFPE</sequence>
<dbReference type="AlphaFoldDB" id="A0AAD2HFB4"/>
<comment type="caution">
    <text evidence="2">The sequence shown here is derived from an EMBL/GenBank/DDBJ whole genome shotgun (WGS) entry which is preliminary data.</text>
</comment>
<dbReference type="Pfam" id="PF15370">
    <property type="entry name" value="NOPCHAP1"/>
    <property type="match status" value="1"/>
</dbReference>
<dbReference type="PANTHER" id="PTHR28674">
    <property type="entry name" value="SIMILAR TO DNA SEGMENT, CHR 10, WAYNE STATE UNIVERSITY 102,-EXPRESSED"/>
    <property type="match status" value="1"/>
</dbReference>
<keyword evidence="3" id="KW-1185">Reference proteome</keyword>
<evidence type="ECO:0000256" key="1">
    <source>
        <dbReference type="SAM" id="MobiDB-lite"/>
    </source>
</evidence>
<evidence type="ECO:0000313" key="2">
    <source>
        <dbReference type="EMBL" id="CAK5274627.1"/>
    </source>
</evidence>
<dbReference type="EMBL" id="CAVNYO010000403">
    <property type="protein sequence ID" value="CAK5274627.1"/>
    <property type="molecule type" value="Genomic_DNA"/>
</dbReference>
<gene>
    <name evidence="2" type="ORF">MYCIT1_LOCUS21900</name>
</gene>
<organism evidence="2 3">
    <name type="scientific">Mycena citricolor</name>
    <dbReference type="NCBI Taxonomy" id="2018698"/>
    <lineage>
        <taxon>Eukaryota</taxon>
        <taxon>Fungi</taxon>
        <taxon>Dikarya</taxon>
        <taxon>Basidiomycota</taxon>
        <taxon>Agaricomycotina</taxon>
        <taxon>Agaricomycetes</taxon>
        <taxon>Agaricomycetidae</taxon>
        <taxon>Agaricales</taxon>
        <taxon>Marasmiineae</taxon>
        <taxon>Mycenaceae</taxon>
        <taxon>Mycena</taxon>
    </lineage>
</organism>
<dbReference type="InterPro" id="IPR027921">
    <property type="entry name" value="NOPCHAP1"/>
</dbReference>
<evidence type="ECO:0000313" key="3">
    <source>
        <dbReference type="Proteomes" id="UP001295794"/>
    </source>
</evidence>
<feature type="compositionally biased region" description="Low complexity" evidence="1">
    <location>
        <begin position="164"/>
        <end position="181"/>
    </location>
</feature>
<feature type="region of interest" description="Disordered" evidence="1">
    <location>
        <begin position="138"/>
        <end position="219"/>
    </location>
</feature>
<dbReference type="PANTHER" id="PTHR28674:SF1">
    <property type="entry name" value="NOP PROTEIN CHAPERONE 1"/>
    <property type="match status" value="1"/>
</dbReference>
<reference evidence="2" key="1">
    <citation type="submission" date="2023-11" db="EMBL/GenBank/DDBJ databases">
        <authorList>
            <person name="De Vega J J."/>
            <person name="De Vega J J."/>
        </authorList>
    </citation>
    <scope>NUCLEOTIDE SEQUENCE</scope>
</reference>
<dbReference type="GO" id="GO:0062064">
    <property type="term" value="F:box C/D methylation guide snoRNP complex binding"/>
    <property type="evidence" value="ECO:0007669"/>
    <property type="project" value="TreeGrafter"/>
</dbReference>
<accession>A0AAD2HFB4</accession>
<protein>
    <submittedName>
        <fullName evidence="2">Uncharacterized protein</fullName>
    </submittedName>
</protein>
<feature type="compositionally biased region" description="Basic residues" evidence="1">
    <location>
        <begin position="194"/>
        <end position="204"/>
    </location>
</feature>
<dbReference type="Proteomes" id="UP001295794">
    <property type="component" value="Unassembled WGS sequence"/>
</dbReference>
<proteinExistence type="predicted"/>
<feature type="compositionally biased region" description="Acidic residues" evidence="1">
    <location>
        <begin position="149"/>
        <end position="163"/>
    </location>
</feature>
<name>A0AAD2HFB4_9AGAR</name>
<dbReference type="GO" id="GO:0000492">
    <property type="term" value="P:box C/D snoRNP assembly"/>
    <property type="evidence" value="ECO:0007669"/>
    <property type="project" value="InterPro"/>
</dbReference>